<dbReference type="AlphaFoldDB" id="A0AAW2ZPM6"/>
<dbReference type="Proteomes" id="UP001431209">
    <property type="component" value="Unassembled WGS sequence"/>
</dbReference>
<proteinExistence type="predicted"/>
<evidence type="ECO:0000313" key="2">
    <source>
        <dbReference type="Proteomes" id="UP001431209"/>
    </source>
</evidence>
<comment type="caution">
    <text evidence="1">The sequence shown here is derived from an EMBL/GenBank/DDBJ whole genome shotgun (WGS) entry which is preliminary data.</text>
</comment>
<reference evidence="1 2" key="1">
    <citation type="submission" date="2024-03" db="EMBL/GenBank/DDBJ databases">
        <title>The Acrasis kona genome and developmental transcriptomes reveal deep origins of eukaryotic multicellular pathways.</title>
        <authorList>
            <person name="Sheikh S."/>
            <person name="Fu C.-J."/>
            <person name="Brown M.W."/>
            <person name="Baldauf S.L."/>
        </authorList>
    </citation>
    <scope>NUCLEOTIDE SEQUENCE [LARGE SCALE GENOMIC DNA]</scope>
    <source>
        <strain evidence="1 2">ATCC MYA-3509</strain>
    </source>
</reference>
<evidence type="ECO:0000313" key="1">
    <source>
        <dbReference type="EMBL" id="KAL0491801.1"/>
    </source>
</evidence>
<dbReference type="EMBL" id="JAOPGA020001865">
    <property type="protein sequence ID" value="KAL0491801.1"/>
    <property type="molecule type" value="Genomic_DNA"/>
</dbReference>
<gene>
    <name evidence="1" type="ORF">AKO1_010238</name>
</gene>
<organism evidence="1 2">
    <name type="scientific">Acrasis kona</name>
    <dbReference type="NCBI Taxonomy" id="1008807"/>
    <lineage>
        <taxon>Eukaryota</taxon>
        <taxon>Discoba</taxon>
        <taxon>Heterolobosea</taxon>
        <taxon>Tetramitia</taxon>
        <taxon>Eutetramitia</taxon>
        <taxon>Acrasidae</taxon>
        <taxon>Acrasis</taxon>
    </lineage>
</organism>
<name>A0AAW2ZPM6_9EUKA</name>
<protein>
    <submittedName>
        <fullName evidence="1">tRNA uridine 5-carboxymethylaminomethyl modification enzyme</fullName>
    </submittedName>
</protein>
<sequence length="281" mass="31838">MSSGRVSSVFIEFERSDLDSTSTREYHDQVIALKNQIIEDVDRRSKIIDCPCDDNLVLNKGKKLLECSKELYGALMPFSSILSQDVCCILKKLEVCLQSISAHDSNLLPEPEVCDNTSSPKTHNLSKPVECTASTVSNRSRVNSSNRDVKKHVMFHKVYGRSFDPSEFSMKQIMNGFCYATLCSTCNKLWVIKVYNDNLEENIKASKNSHSCVHHHKCSGDGREVKTTHKKNFLVSRKVITENNGGTTLESYLKKLDSILNKIQDTKKRKITMITMDDEDD</sequence>
<accession>A0AAW2ZPM6</accession>
<keyword evidence="2" id="KW-1185">Reference proteome</keyword>